<accession>A0AAN6ZXS0</accession>
<dbReference type="InterPro" id="IPR038883">
    <property type="entry name" value="AN11006-like"/>
</dbReference>
<name>A0AAN6ZXS0_9PEZI</name>
<keyword evidence="2" id="KW-1185">Reference proteome</keyword>
<dbReference type="EMBL" id="MU856922">
    <property type="protein sequence ID" value="KAK4154074.1"/>
    <property type="molecule type" value="Genomic_DNA"/>
</dbReference>
<reference evidence="1" key="1">
    <citation type="journal article" date="2023" name="Mol. Phylogenet. Evol.">
        <title>Genome-scale phylogeny and comparative genomics of the fungal order Sordariales.</title>
        <authorList>
            <person name="Hensen N."/>
            <person name="Bonometti L."/>
            <person name="Westerberg I."/>
            <person name="Brannstrom I.O."/>
            <person name="Guillou S."/>
            <person name="Cros-Aarteil S."/>
            <person name="Calhoun S."/>
            <person name="Haridas S."/>
            <person name="Kuo A."/>
            <person name="Mondo S."/>
            <person name="Pangilinan J."/>
            <person name="Riley R."/>
            <person name="LaButti K."/>
            <person name="Andreopoulos B."/>
            <person name="Lipzen A."/>
            <person name="Chen C."/>
            <person name="Yan M."/>
            <person name="Daum C."/>
            <person name="Ng V."/>
            <person name="Clum A."/>
            <person name="Steindorff A."/>
            <person name="Ohm R.A."/>
            <person name="Martin F."/>
            <person name="Silar P."/>
            <person name="Natvig D.O."/>
            <person name="Lalanne C."/>
            <person name="Gautier V."/>
            <person name="Ament-Velasquez S.L."/>
            <person name="Kruys A."/>
            <person name="Hutchinson M.I."/>
            <person name="Powell A.J."/>
            <person name="Barry K."/>
            <person name="Miller A.N."/>
            <person name="Grigoriev I.V."/>
            <person name="Debuchy R."/>
            <person name="Gladieux P."/>
            <person name="Hiltunen Thoren M."/>
            <person name="Johannesson H."/>
        </authorList>
    </citation>
    <scope>NUCLEOTIDE SEQUENCE</scope>
    <source>
        <strain evidence="1">CBS 538.74</strain>
    </source>
</reference>
<gene>
    <name evidence="1" type="ORF">C8A00DRAFT_43123</name>
</gene>
<proteinExistence type="predicted"/>
<dbReference type="Proteomes" id="UP001302745">
    <property type="component" value="Unassembled WGS sequence"/>
</dbReference>
<dbReference type="PANTHER" id="PTHR42085:SF2">
    <property type="entry name" value="F-BOX DOMAIN-CONTAINING PROTEIN"/>
    <property type="match status" value="1"/>
</dbReference>
<protein>
    <recommendedName>
        <fullName evidence="3">F-box domain-containing protein</fullName>
    </recommendedName>
</protein>
<dbReference type="AlphaFoldDB" id="A0AAN6ZXS0"/>
<dbReference type="PANTHER" id="PTHR42085">
    <property type="entry name" value="F-BOX DOMAIN-CONTAINING PROTEIN"/>
    <property type="match status" value="1"/>
</dbReference>
<evidence type="ECO:0000313" key="2">
    <source>
        <dbReference type="Proteomes" id="UP001302745"/>
    </source>
</evidence>
<evidence type="ECO:0008006" key="3">
    <source>
        <dbReference type="Google" id="ProtNLM"/>
    </source>
</evidence>
<organism evidence="1 2">
    <name type="scientific">Chaetomidium leptoderma</name>
    <dbReference type="NCBI Taxonomy" id="669021"/>
    <lineage>
        <taxon>Eukaryota</taxon>
        <taxon>Fungi</taxon>
        <taxon>Dikarya</taxon>
        <taxon>Ascomycota</taxon>
        <taxon>Pezizomycotina</taxon>
        <taxon>Sordariomycetes</taxon>
        <taxon>Sordariomycetidae</taxon>
        <taxon>Sordariales</taxon>
        <taxon>Chaetomiaceae</taxon>
        <taxon>Chaetomidium</taxon>
    </lineage>
</organism>
<reference evidence="1" key="2">
    <citation type="submission" date="2023-05" db="EMBL/GenBank/DDBJ databases">
        <authorList>
            <consortium name="Lawrence Berkeley National Laboratory"/>
            <person name="Steindorff A."/>
            <person name="Hensen N."/>
            <person name="Bonometti L."/>
            <person name="Westerberg I."/>
            <person name="Brannstrom I.O."/>
            <person name="Guillou S."/>
            <person name="Cros-Aarteil S."/>
            <person name="Calhoun S."/>
            <person name="Haridas S."/>
            <person name="Kuo A."/>
            <person name="Mondo S."/>
            <person name="Pangilinan J."/>
            <person name="Riley R."/>
            <person name="Labutti K."/>
            <person name="Andreopoulos B."/>
            <person name="Lipzen A."/>
            <person name="Chen C."/>
            <person name="Yanf M."/>
            <person name="Daum C."/>
            <person name="Ng V."/>
            <person name="Clum A."/>
            <person name="Ohm R."/>
            <person name="Martin F."/>
            <person name="Silar P."/>
            <person name="Natvig D."/>
            <person name="Lalanne C."/>
            <person name="Gautier V."/>
            <person name="Ament-Velasquez S.L."/>
            <person name="Kruys A."/>
            <person name="Hutchinson M.I."/>
            <person name="Powell A.J."/>
            <person name="Barry K."/>
            <person name="Miller A.N."/>
            <person name="Grigoriev I.V."/>
            <person name="Debuchy R."/>
            <person name="Gladieux P."/>
            <person name="Thoren M.H."/>
            <person name="Johannesson H."/>
        </authorList>
    </citation>
    <scope>NUCLEOTIDE SEQUENCE</scope>
    <source>
        <strain evidence="1">CBS 538.74</strain>
    </source>
</reference>
<sequence length="549" mass="61852">MAGPPDPQTPPSPPLLQLTPHIRRRIYRYVGLAPCPGDDRPYTFNLQGGRALRDAPDPSCFHGLLLSCRDIHAEAATLLYSANRFVLYYSHGDPTSLRPLRALTATSLRSLSNLKIILNQASCHQRITYEYEQNCCIHDRGNDSFYRCEQTHGGLHGLHQLPLLSPASDGSDGDKLSAVQTTLSEWHSAAARLSLVAPGNLALSLVCDIDLQHPQALDVAKSAVAPIRLLPPSHLRECHIRLAKTADSQLQEVARDTVLQACGIATVPSKPSNTVTLTTLPRELRIRILEYTDLVTPAKEVTWSRHDPIGYSIFARVCVEDSTPSAYHSAQFFACWFGYSLIGGPPTNGCFCRSRHAAFSLTCKCWAPPGPLFLICRTFNRFIVHDFSWRLEPVPTYPYPHERLAASEFLREVVPTRSLAYLRFLDWPGTQHPAMQDWRTTVDWLRAKLNPPALTLRLIVAHTTDDTPDVYYSTITTEEGGKIMRAYIDLLQPLRQLVKDDGLGGWVYREKIALKERAERHVMGARYESLYANEREEPKRSEWDELFYD</sequence>
<comment type="caution">
    <text evidence="1">The sequence shown here is derived from an EMBL/GenBank/DDBJ whole genome shotgun (WGS) entry which is preliminary data.</text>
</comment>
<evidence type="ECO:0000313" key="1">
    <source>
        <dbReference type="EMBL" id="KAK4154074.1"/>
    </source>
</evidence>